<dbReference type="SUPFAM" id="SSF48371">
    <property type="entry name" value="ARM repeat"/>
    <property type="match status" value="1"/>
</dbReference>
<dbReference type="OrthoDB" id="6417021at2759"/>
<evidence type="ECO:0000313" key="4">
    <source>
        <dbReference type="Proteomes" id="UP000094526"/>
    </source>
</evidence>
<evidence type="ECO:0000256" key="1">
    <source>
        <dbReference type="ARBA" id="ARBA00034736"/>
    </source>
</evidence>
<name>A0A1C1C7L3_9EURO</name>
<dbReference type="AlphaFoldDB" id="A0A1C1C7L3"/>
<comment type="similarity">
    <text evidence="1">Belongs to the TTI2 family.</text>
</comment>
<dbReference type="EMBL" id="LGRB01000020">
    <property type="protein sequence ID" value="OCT44523.1"/>
    <property type="molecule type" value="Genomic_DNA"/>
</dbReference>
<dbReference type="GO" id="GO:0110078">
    <property type="term" value="C:TTT Hsp90 cochaperone complex"/>
    <property type="evidence" value="ECO:0007669"/>
    <property type="project" value="InterPro"/>
</dbReference>
<evidence type="ECO:0000256" key="2">
    <source>
        <dbReference type="SAM" id="MobiDB-lite"/>
    </source>
</evidence>
<dbReference type="Proteomes" id="UP000094526">
    <property type="component" value="Unassembled WGS sequence"/>
</dbReference>
<dbReference type="GO" id="GO:0005634">
    <property type="term" value="C:nucleus"/>
    <property type="evidence" value="ECO:0007669"/>
    <property type="project" value="TreeGrafter"/>
</dbReference>
<protein>
    <submittedName>
        <fullName evidence="3">Uncharacterized protein</fullName>
    </submittedName>
</protein>
<dbReference type="InterPro" id="IPR018870">
    <property type="entry name" value="Tti2"/>
</dbReference>
<dbReference type="Pfam" id="PF10521">
    <property type="entry name" value="Tti2"/>
    <property type="match status" value="1"/>
</dbReference>
<reference evidence="4" key="1">
    <citation type="submission" date="2015-07" db="EMBL/GenBank/DDBJ databases">
        <authorList>
            <person name="Teixeira M.M."/>
            <person name="Souza R.C."/>
            <person name="Almeida L.G."/>
            <person name="Vicente V.A."/>
            <person name="de Hoog S."/>
            <person name="Bocca A.L."/>
            <person name="de Almeida S.R."/>
            <person name="Vasconcelos A.T."/>
            <person name="Felipe M.S."/>
        </authorList>
    </citation>
    <scope>NUCLEOTIDE SEQUENCE [LARGE SCALE GENOMIC DNA]</scope>
    <source>
        <strain evidence="4">KSF</strain>
    </source>
</reference>
<dbReference type="InterPro" id="IPR016024">
    <property type="entry name" value="ARM-type_fold"/>
</dbReference>
<accession>A0A1C1C7L3</accession>
<dbReference type="GO" id="GO:0005829">
    <property type="term" value="C:cytosol"/>
    <property type="evidence" value="ECO:0007669"/>
    <property type="project" value="TreeGrafter"/>
</dbReference>
<organism evidence="3 4">
    <name type="scientific">Cladophialophora carrionii</name>
    <dbReference type="NCBI Taxonomy" id="86049"/>
    <lineage>
        <taxon>Eukaryota</taxon>
        <taxon>Fungi</taxon>
        <taxon>Dikarya</taxon>
        <taxon>Ascomycota</taxon>
        <taxon>Pezizomycotina</taxon>
        <taxon>Eurotiomycetes</taxon>
        <taxon>Chaetothyriomycetidae</taxon>
        <taxon>Chaetothyriales</taxon>
        <taxon>Herpotrichiellaceae</taxon>
        <taxon>Cladophialophora</taxon>
    </lineage>
</organism>
<comment type="caution">
    <text evidence="3">The sequence shown here is derived from an EMBL/GenBank/DDBJ whole genome shotgun (WGS) entry which is preliminary data.</text>
</comment>
<dbReference type="PANTHER" id="PTHR32226">
    <property type="entry name" value="TELO2-INTERACTING PROTEIN 2"/>
    <property type="match status" value="1"/>
</dbReference>
<dbReference type="PANTHER" id="PTHR32226:SF2">
    <property type="entry name" value="TELO2-INTERACTING PROTEIN 2"/>
    <property type="match status" value="1"/>
</dbReference>
<evidence type="ECO:0000313" key="3">
    <source>
        <dbReference type="EMBL" id="OCT44523.1"/>
    </source>
</evidence>
<dbReference type="VEuPathDB" id="FungiDB:CLCR_05871"/>
<feature type="region of interest" description="Disordered" evidence="2">
    <location>
        <begin position="239"/>
        <end position="258"/>
    </location>
</feature>
<dbReference type="VEuPathDB" id="FungiDB:G647_07204"/>
<dbReference type="eggNOG" id="ENOG502S3SJ">
    <property type="taxonomic scope" value="Eukaryota"/>
</dbReference>
<keyword evidence="4" id="KW-1185">Reference proteome</keyword>
<gene>
    <name evidence="3" type="ORF">CLCR_05871</name>
</gene>
<dbReference type="STRING" id="86049.A0A1C1C7L3"/>
<sequence>MNRDAILATLKTTPTNEPPLTTALRHKAHSIISATDAHAIEQLPTTLLDLLTQIIKPLFTKTRHPHLTSTGRKSLVASPAPSIASRFLDDGSDEPPWKTSTPFTVPLLEYILTSYLALPFDPRENSLRKTTIEAHFHLLVPPILNMIDDAAPTPYKSAGCKLLAMLCEVLTSTHSEMLKRSGLADVMVDALRTNFLSLPTLTPEADSLALLREVYAAFLGVVDARFVMLRLRLKSKLGAPSNHTKAQGQGGTDEDSDDKNIDTDFIPYQAMLTLVYRHGIMASLAHLSSSSNNAGSLSNTISVPLTALLLRQIPPVFSRMGIHCVKNLQGLLPMVRVSLMDPFLLAAPEMVSAILDIVDCVCDVARTRVQQKWWPEVLRGLVGCWVNCVDESENESTTIPAGKTASASTSTSPHLEDTMARLKKMVKTLGEIVGPNEWSVVKRRLVEEEDDLAALFGD</sequence>
<proteinExistence type="inferred from homology"/>